<protein>
    <recommendedName>
        <fullName evidence="2">Calmodulin binding protein-like N-terminal domain-containing protein</fullName>
    </recommendedName>
</protein>
<evidence type="ECO:0000259" key="2">
    <source>
        <dbReference type="Pfam" id="PF07887"/>
    </source>
</evidence>
<keyword evidence="4" id="KW-1185">Reference proteome</keyword>
<dbReference type="GO" id="GO:0005634">
    <property type="term" value="C:nucleus"/>
    <property type="evidence" value="ECO:0007669"/>
    <property type="project" value="TreeGrafter"/>
</dbReference>
<dbReference type="EMBL" id="JAUUTY010000003">
    <property type="protein sequence ID" value="KAK1670218.1"/>
    <property type="molecule type" value="Genomic_DNA"/>
</dbReference>
<evidence type="ECO:0000313" key="3">
    <source>
        <dbReference type="EMBL" id="KAK1670218.1"/>
    </source>
</evidence>
<feature type="domain" description="Calmodulin binding protein-like N-terminal" evidence="2">
    <location>
        <begin position="59"/>
        <end position="198"/>
    </location>
</feature>
<comment type="caution">
    <text evidence="3">The sequence shown here is derived from an EMBL/GenBank/DDBJ whole genome shotgun (WGS) entry which is preliminary data.</text>
</comment>
<dbReference type="GO" id="GO:0043565">
    <property type="term" value="F:sequence-specific DNA binding"/>
    <property type="evidence" value="ECO:0007669"/>
    <property type="project" value="TreeGrafter"/>
</dbReference>
<feature type="compositionally biased region" description="Polar residues" evidence="1">
    <location>
        <begin position="219"/>
        <end position="234"/>
    </location>
</feature>
<dbReference type="GO" id="GO:0003700">
    <property type="term" value="F:DNA-binding transcription factor activity"/>
    <property type="evidence" value="ECO:0007669"/>
    <property type="project" value="TreeGrafter"/>
</dbReference>
<dbReference type="AlphaFoldDB" id="A0AAD8T711"/>
<dbReference type="Pfam" id="PF07887">
    <property type="entry name" value="Calmodulin_bind"/>
    <property type="match status" value="1"/>
</dbReference>
<dbReference type="PANTHER" id="PTHR31713">
    <property type="entry name" value="OS02G0177800 PROTEIN"/>
    <property type="match status" value="1"/>
</dbReference>
<dbReference type="GO" id="GO:0005516">
    <property type="term" value="F:calmodulin binding"/>
    <property type="evidence" value="ECO:0007669"/>
    <property type="project" value="InterPro"/>
</dbReference>
<dbReference type="InterPro" id="IPR046831">
    <property type="entry name" value="Calmodulin_bind_N"/>
</dbReference>
<organism evidence="3 4">
    <name type="scientific">Lolium multiflorum</name>
    <name type="common">Italian ryegrass</name>
    <name type="synonym">Lolium perenne subsp. multiflorum</name>
    <dbReference type="NCBI Taxonomy" id="4521"/>
    <lineage>
        <taxon>Eukaryota</taxon>
        <taxon>Viridiplantae</taxon>
        <taxon>Streptophyta</taxon>
        <taxon>Embryophyta</taxon>
        <taxon>Tracheophyta</taxon>
        <taxon>Spermatophyta</taxon>
        <taxon>Magnoliopsida</taxon>
        <taxon>Liliopsida</taxon>
        <taxon>Poales</taxon>
        <taxon>Poaceae</taxon>
        <taxon>BOP clade</taxon>
        <taxon>Pooideae</taxon>
        <taxon>Poodae</taxon>
        <taxon>Poeae</taxon>
        <taxon>Poeae Chloroplast Group 2 (Poeae type)</taxon>
        <taxon>Loliodinae</taxon>
        <taxon>Loliinae</taxon>
        <taxon>Lolium</taxon>
    </lineage>
</organism>
<accession>A0AAD8T711</accession>
<evidence type="ECO:0000313" key="4">
    <source>
        <dbReference type="Proteomes" id="UP001231189"/>
    </source>
</evidence>
<gene>
    <name evidence="3" type="ORF">QYE76_058377</name>
</gene>
<dbReference type="InterPro" id="IPR012416">
    <property type="entry name" value="CBP60"/>
</dbReference>
<sequence length="306" mass="34635">MTKKLLERHWRMTSTHSMKLETKYCYESLSTSKISKTTTVDVCDQDPSRSQLSQSTNFRLVIENSIITPIYKNETVQTEGGGGHIRVIMYDGGNPIAPDHPLASAKVDLVVIEGRFNEPKRDSWSKEEFEKSIIKPRDGMVRLVKNGTFNLIDGSHDHPGTIIMDNSQKKEVKLGVMIAMHTEERVLEGVSNPFKVQEGKTKRSKEKGKKLCPPAPTRNMAQPTSTQTTQNGQALNSNGQYFYQQTPTQHLGQSTSVYSMHHGKCYMSMFTFLVSPRVIETDWFLARQQTEFTIGDKLALKTNCRQ</sequence>
<reference evidence="3" key="1">
    <citation type="submission" date="2023-07" db="EMBL/GenBank/DDBJ databases">
        <title>A chromosome-level genome assembly of Lolium multiflorum.</title>
        <authorList>
            <person name="Chen Y."/>
            <person name="Copetti D."/>
            <person name="Kolliker R."/>
            <person name="Studer B."/>
        </authorList>
    </citation>
    <scope>NUCLEOTIDE SEQUENCE</scope>
    <source>
        <strain evidence="3">02402/16</strain>
        <tissue evidence="3">Leaf</tissue>
    </source>
</reference>
<name>A0AAD8T711_LOLMU</name>
<dbReference type="PANTHER" id="PTHR31713:SF80">
    <property type="entry name" value="HMA DOMAIN-CONTAINING PROTEIN"/>
    <property type="match status" value="1"/>
</dbReference>
<feature type="region of interest" description="Disordered" evidence="1">
    <location>
        <begin position="196"/>
        <end position="234"/>
    </location>
</feature>
<dbReference type="GO" id="GO:0080142">
    <property type="term" value="P:regulation of salicylic acid biosynthetic process"/>
    <property type="evidence" value="ECO:0007669"/>
    <property type="project" value="TreeGrafter"/>
</dbReference>
<proteinExistence type="predicted"/>
<evidence type="ECO:0000256" key="1">
    <source>
        <dbReference type="SAM" id="MobiDB-lite"/>
    </source>
</evidence>
<dbReference type="Proteomes" id="UP001231189">
    <property type="component" value="Unassembled WGS sequence"/>
</dbReference>